<dbReference type="Proteomes" id="UP000192761">
    <property type="component" value="Unassembled WGS sequence"/>
</dbReference>
<keyword evidence="4 5" id="KW-0694">RNA-binding</keyword>
<dbReference type="GO" id="GO:0043022">
    <property type="term" value="F:ribosome binding"/>
    <property type="evidence" value="ECO:0007669"/>
    <property type="project" value="UniProtKB-UniRule"/>
</dbReference>
<protein>
    <recommendedName>
        <fullName evidence="5">Dual-action ribosomal maturation protein DarP</fullName>
    </recommendedName>
    <alternativeName>
        <fullName evidence="5">Large ribosomal subunit assembly factor DarP</fullName>
    </alternativeName>
</protein>
<dbReference type="STRING" id="1121001.SAMN02745857_02113"/>
<reference evidence="7 8" key="1">
    <citation type="submission" date="2017-04" db="EMBL/GenBank/DDBJ databases">
        <authorList>
            <person name="Afonso C.L."/>
            <person name="Miller P.J."/>
            <person name="Scott M.A."/>
            <person name="Spackman E."/>
            <person name="Goraichik I."/>
            <person name="Dimitrov K.M."/>
            <person name="Suarez D.L."/>
            <person name="Swayne D.E."/>
        </authorList>
    </citation>
    <scope>NUCLEOTIDE SEQUENCE [LARGE SCALE GENOMIC DNA]</scope>
    <source>
        <strain evidence="7 8">DSM 23236</strain>
    </source>
</reference>
<evidence type="ECO:0000256" key="1">
    <source>
        <dbReference type="ARBA" id="ARBA00022490"/>
    </source>
</evidence>
<dbReference type="HAMAP" id="MF_00765">
    <property type="entry name" value="DarP"/>
    <property type="match status" value="1"/>
</dbReference>
<comment type="similarity">
    <text evidence="5">Belongs to the DarP family.</text>
</comment>
<dbReference type="EMBL" id="FWXD01000011">
    <property type="protein sequence ID" value="SMC25305.1"/>
    <property type="molecule type" value="Genomic_DNA"/>
</dbReference>
<dbReference type="CDD" id="cd16331">
    <property type="entry name" value="YjgA-like"/>
    <property type="match status" value="1"/>
</dbReference>
<organism evidence="7 8">
    <name type="scientific">Andreprevotia lacus DSM 23236</name>
    <dbReference type="NCBI Taxonomy" id="1121001"/>
    <lineage>
        <taxon>Bacteria</taxon>
        <taxon>Pseudomonadati</taxon>
        <taxon>Pseudomonadota</taxon>
        <taxon>Betaproteobacteria</taxon>
        <taxon>Neisseriales</taxon>
        <taxon>Chitinibacteraceae</taxon>
        <taxon>Andreprevotia</taxon>
    </lineage>
</organism>
<comment type="function">
    <text evidence="5">Member of a network of 50S ribosomal subunit biogenesis factors which assembles along the 30S-50S interface, preventing incorrect 23S rRNA structures from forming. Promotes peptidyl transferase center (PTC) maturation.</text>
</comment>
<feature type="region of interest" description="Disordered" evidence="6">
    <location>
        <begin position="170"/>
        <end position="191"/>
    </location>
</feature>
<dbReference type="PIRSF" id="PIRSF016183">
    <property type="entry name" value="UCP016183"/>
    <property type="match status" value="1"/>
</dbReference>
<keyword evidence="1 5" id="KW-0963">Cytoplasm</keyword>
<feature type="compositionally biased region" description="Basic and acidic residues" evidence="6">
    <location>
        <begin position="1"/>
        <end position="10"/>
    </location>
</feature>
<dbReference type="SUPFAM" id="SSF158710">
    <property type="entry name" value="PSPTO4464-like"/>
    <property type="match status" value="1"/>
</dbReference>
<keyword evidence="2 5" id="KW-0690">Ribosome biogenesis</keyword>
<keyword evidence="8" id="KW-1185">Reference proteome</keyword>
<dbReference type="GO" id="GO:0019843">
    <property type="term" value="F:rRNA binding"/>
    <property type="evidence" value="ECO:0007669"/>
    <property type="project" value="UniProtKB-UniRule"/>
</dbReference>
<feature type="region of interest" description="Disordered" evidence="6">
    <location>
        <begin position="1"/>
        <end position="26"/>
    </location>
</feature>
<dbReference type="GO" id="GO:0005829">
    <property type="term" value="C:cytosol"/>
    <property type="evidence" value="ECO:0007669"/>
    <property type="project" value="TreeGrafter"/>
</dbReference>
<dbReference type="Pfam" id="PF04751">
    <property type="entry name" value="DarP"/>
    <property type="match status" value="1"/>
</dbReference>
<dbReference type="PANTHER" id="PTHR38101:SF1">
    <property type="entry name" value="UPF0307 PROTEIN YJGA"/>
    <property type="match status" value="1"/>
</dbReference>
<dbReference type="PANTHER" id="PTHR38101">
    <property type="entry name" value="UPF0307 PROTEIN YJGA"/>
    <property type="match status" value="1"/>
</dbReference>
<gene>
    <name evidence="5" type="primary">darP</name>
    <name evidence="7" type="ORF">SAMN02745857_02113</name>
</gene>
<sequence length="191" mass="21851">MARHNSRPDAADDDFEPVSKSQLKRESDALQEMGEALIPLDKKLLQSLNLPERLYNALIEAKKLTANGAVARQKQYIGKWMRQIDPAPIKELLDAIAGVSDRHNAWLHQLERQRDQLVDDPKALESFIAAHPQADVQQLRQLIRNIHKEREQQKPPKAFRELFQLLKSYHPEPALPGAELDKGDDDDKDET</sequence>
<feature type="compositionally biased region" description="Acidic residues" evidence="6">
    <location>
        <begin position="182"/>
        <end position="191"/>
    </location>
</feature>
<evidence type="ECO:0000256" key="2">
    <source>
        <dbReference type="ARBA" id="ARBA00022517"/>
    </source>
</evidence>
<evidence type="ECO:0000256" key="6">
    <source>
        <dbReference type="SAM" id="MobiDB-lite"/>
    </source>
</evidence>
<dbReference type="NCBIfam" id="NF003593">
    <property type="entry name" value="PRK05255.1-1"/>
    <property type="match status" value="1"/>
</dbReference>
<comment type="subcellular location">
    <subcellularLocation>
        <location evidence="5">Cytoplasm</location>
    </subcellularLocation>
    <text evidence="5">Associates with late stage pre-50S ribosomal subunits.</text>
</comment>
<accession>A0A1W1XN73</accession>
<proteinExistence type="inferred from homology"/>
<dbReference type="GO" id="GO:1902626">
    <property type="term" value="P:assembly of large subunit precursor of preribosome"/>
    <property type="evidence" value="ECO:0007669"/>
    <property type="project" value="UniProtKB-UniRule"/>
</dbReference>
<evidence type="ECO:0000256" key="3">
    <source>
        <dbReference type="ARBA" id="ARBA00022730"/>
    </source>
</evidence>
<dbReference type="InterPro" id="IPR006839">
    <property type="entry name" value="DarP"/>
</dbReference>
<evidence type="ECO:0000256" key="4">
    <source>
        <dbReference type="ARBA" id="ARBA00022884"/>
    </source>
</evidence>
<dbReference type="OrthoDB" id="5293604at2"/>
<evidence type="ECO:0000313" key="7">
    <source>
        <dbReference type="EMBL" id="SMC25305.1"/>
    </source>
</evidence>
<name>A0A1W1XN73_9NEIS</name>
<dbReference type="AlphaFoldDB" id="A0A1W1XN73"/>
<evidence type="ECO:0000256" key="5">
    <source>
        <dbReference type="HAMAP-Rule" id="MF_00765"/>
    </source>
</evidence>
<dbReference type="Gene3D" id="1.10.60.30">
    <property type="entry name" value="PSPTO4464-like domains"/>
    <property type="match status" value="2"/>
</dbReference>
<dbReference type="InterPro" id="IPR023153">
    <property type="entry name" value="DarP_sf"/>
</dbReference>
<dbReference type="RefSeq" id="WP_084090767.1">
    <property type="nucleotide sequence ID" value="NZ_FWXD01000011.1"/>
</dbReference>
<evidence type="ECO:0000313" key="8">
    <source>
        <dbReference type="Proteomes" id="UP000192761"/>
    </source>
</evidence>
<keyword evidence="3 5" id="KW-0699">rRNA-binding</keyword>